<evidence type="ECO:0000313" key="2">
    <source>
        <dbReference type="Proteomes" id="UP001160148"/>
    </source>
</evidence>
<gene>
    <name evidence="1" type="ORF">MEUPH1_LOCUS10516</name>
</gene>
<dbReference type="AlphaFoldDB" id="A0AAV0WF12"/>
<proteinExistence type="predicted"/>
<keyword evidence="2" id="KW-1185">Reference proteome</keyword>
<sequence length="103" mass="12588">MRQEDFKSTVLLEKDITNRKVNADGEKVEWMKMQWLYFVKDRPYKMFFKYSNNEFVAFISVNFSKRWMAKPKELEQLYPNGLAISNQFIPPIHHEFYKNLKKK</sequence>
<dbReference type="Proteomes" id="UP001160148">
    <property type="component" value="Unassembled WGS sequence"/>
</dbReference>
<comment type="caution">
    <text evidence="1">The sequence shown here is derived from an EMBL/GenBank/DDBJ whole genome shotgun (WGS) entry which is preliminary data.</text>
</comment>
<protein>
    <submittedName>
        <fullName evidence="1">Uncharacterized protein</fullName>
    </submittedName>
</protein>
<accession>A0AAV0WF12</accession>
<organism evidence="1 2">
    <name type="scientific">Macrosiphum euphorbiae</name>
    <name type="common">potato aphid</name>
    <dbReference type="NCBI Taxonomy" id="13131"/>
    <lineage>
        <taxon>Eukaryota</taxon>
        <taxon>Metazoa</taxon>
        <taxon>Ecdysozoa</taxon>
        <taxon>Arthropoda</taxon>
        <taxon>Hexapoda</taxon>
        <taxon>Insecta</taxon>
        <taxon>Pterygota</taxon>
        <taxon>Neoptera</taxon>
        <taxon>Paraneoptera</taxon>
        <taxon>Hemiptera</taxon>
        <taxon>Sternorrhyncha</taxon>
        <taxon>Aphidomorpha</taxon>
        <taxon>Aphidoidea</taxon>
        <taxon>Aphididae</taxon>
        <taxon>Macrosiphini</taxon>
        <taxon>Macrosiphum</taxon>
    </lineage>
</organism>
<reference evidence="1 2" key="1">
    <citation type="submission" date="2023-01" db="EMBL/GenBank/DDBJ databases">
        <authorList>
            <person name="Whitehead M."/>
        </authorList>
    </citation>
    <scope>NUCLEOTIDE SEQUENCE [LARGE SCALE GENOMIC DNA]</scope>
</reference>
<dbReference type="EMBL" id="CARXXK010000002">
    <property type="protein sequence ID" value="CAI6354529.1"/>
    <property type="molecule type" value="Genomic_DNA"/>
</dbReference>
<name>A0AAV0WF12_9HEMI</name>
<evidence type="ECO:0000313" key="1">
    <source>
        <dbReference type="EMBL" id="CAI6354529.1"/>
    </source>
</evidence>